<dbReference type="OrthoDB" id="9983019at2759"/>
<dbReference type="PANTHER" id="PTHR12001">
    <property type="entry name" value="GERANYLGERANYL PYROPHOSPHATE SYNTHASE"/>
    <property type="match status" value="1"/>
</dbReference>
<dbReference type="Proteomes" id="UP000192223">
    <property type="component" value="Unplaced"/>
</dbReference>
<dbReference type="Gene3D" id="1.10.600.10">
    <property type="entry name" value="Farnesyl Diphosphate Synthase"/>
    <property type="match status" value="1"/>
</dbReference>
<protein>
    <submittedName>
        <fullName evidence="2">Decaprenyl-diphosphate synthase subunit 2-like</fullName>
    </submittedName>
</protein>
<gene>
    <name evidence="2" type="primary">LOC108743574</name>
</gene>
<dbReference type="GeneID" id="108743574"/>
<dbReference type="InParanoid" id="A0A1W4XF66"/>
<sequence length="421" mass="47019">MSSFAISTMRGVFGGVPSSLLKEVRFHRKLNTNRKLSYMNMIKHRVNFEKKIDLNRAVCEAEKVVGYPTSFLNLRWLLSDEVANIALHLRKLMGSGHPLIHTVRDFLTGNNSPAWGLVVLLVSKVAGLNGEFKSVDKDLSVGVLHSQRALAEVTEMIRTSNIIHKSLVNVRNGNDVSKGDAVDLYFGNKISLLSGDYLLSTSYHTLACLKNQSLNELMCAALRDLVEVEFVGPRDDQNVALPIKPNPEQKDIEVYEHYDSEPYDIEDILGNVKAEWTLRNVLGGASLLGKSCQGTLMLAGHPVEVQERGYRIGKNVALAWQARNEIKIFSKGYKGPFKLVCAPLMFQLECEPELYKEIEKGTSSVDNVDYDLLRERVCNGNGLEKTSELFTKHSSRALDELREFPSTEARAALINIITATH</sequence>
<dbReference type="KEGG" id="apln:108743574"/>
<dbReference type="RefSeq" id="XP_018334649.1">
    <property type="nucleotide sequence ID" value="XM_018479147.1"/>
</dbReference>
<proteinExistence type="predicted"/>
<dbReference type="GO" id="GO:1990234">
    <property type="term" value="C:transferase complex"/>
    <property type="evidence" value="ECO:0007669"/>
    <property type="project" value="TreeGrafter"/>
</dbReference>
<name>A0A1W4XF66_AGRPL</name>
<organism evidence="1 2">
    <name type="scientific">Agrilus planipennis</name>
    <name type="common">Emerald ash borer</name>
    <name type="synonym">Agrilus marcopoli</name>
    <dbReference type="NCBI Taxonomy" id="224129"/>
    <lineage>
        <taxon>Eukaryota</taxon>
        <taxon>Metazoa</taxon>
        <taxon>Ecdysozoa</taxon>
        <taxon>Arthropoda</taxon>
        <taxon>Hexapoda</taxon>
        <taxon>Insecta</taxon>
        <taxon>Pterygota</taxon>
        <taxon>Neoptera</taxon>
        <taxon>Endopterygota</taxon>
        <taxon>Coleoptera</taxon>
        <taxon>Polyphaga</taxon>
        <taxon>Elateriformia</taxon>
        <taxon>Buprestoidea</taxon>
        <taxon>Buprestidae</taxon>
        <taxon>Agrilinae</taxon>
        <taxon>Agrilus</taxon>
    </lineage>
</organism>
<keyword evidence="1" id="KW-1185">Reference proteome</keyword>
<dbReference type="GO" id="GO:0005739">
    <property type="term" value="C:mitochondrion"/>
    <property type="evidence" value="ECO:0007669"/>
    <property type="project" value="TreeGrafter"/>
</dbReference>
<dbReference type="SUPFAM" id="SSF48576">
    <property type="entry name" value="Terpenoid synthases"/>
    <property type="match status" value="1"/>
</dbReference>
<evidence type="ECO:0000313" key="2">
    <source>
        <dbReference type="RefSeq" id="XP_018334649.1"/>
    </source>
</evidence>
<dbReference type="GO" id="GO:0006744">
    <property type="term" value="P:ubiquinone biosynthetic process"/>
    <property type="evidence" value="ECO:0007669"/>
    <property type="project" value="TreeGrafter"/>
</dbReference>
<dbReference type="GO" id="GO:0004659">
    <property type="term" value="F:prenyltransferase activity"/>
    <property type="evidence" value="ECO:0007669"/>
    <property type="project" value="TreeGrafter"/>
</dbReference>
<dbReference type="AlphaFoldDB" id="A0A1W4XF66"/>
<dbReference type="InterPro" id="IPR008949">
    <property type="entry name" value="Isoprenoid_synthase_dom_sf"/>
</dbReference>
<evidence type="ECO:0000313" key="1">
    <source>
        <dbReference type="Proteomes" id="UP000192223"/>
    </source>
</evidence>
<dbReference type="GO" id="GO:0008299">
    <property type="term" value="P:isoprenoid biosynthetic process"/>
    <property type="evidence" value="ECO:0007669"/>
    <property type="project" value="TreeGrafter"/>
</dbReference>
<dbReference type="STRING" id="224129.A0A1W4XF66"/>
<reference evidence="2" key="1">
    <citation type="submission" date="2025-08" db="UniProtKB">
        <authorList>
            <consortium name="RefSeq"/>
        </authorList>
    </citation>
    <scope>IDENTIFICATION</scope>
    <source>
        <tissue evidence="2">Entire body</tissue>
    </source>
</reference>
<dbReference type="PANTHER" id="PTHR12001:SF55">
    <property type="entry name" value="ALL TRANS-POLYPRENYL-DIPHOSPHATE SYNTHASE PDSS2"/>
    <property type="match status" value="1"/>
</dbReference>
<accession>A0A1W4XF66</accession>